<evidence type="ECO:0000313" key="2">
    <source>
        <dbReference type="EMBL" id="KAK0430352.1"/>
    </source>
</evidence>
<comment type="caution">
    <text evidence="2">The sequence shown here is derived from an EMBL/GenBank/DDBJ whole genome shotgun (WGS) entry which is preliminary data.</text>
</comment>
<dbReference type="EMBL" id="JAUEPT010000154">
    <property type="protein sequence ID" value="KAK0430346.1"/>
    <property type="molecule type" value="Genomic_DNA"/>
</dbReference>
<dbReference type="EMBL" id="JAUEPT010000154">
    <property type="protein sequence ID" value="KAK0430352.1"/>
    <property type="molecule type" value="Genomic_DNA"/>
</dbReference>
<accession>A0AA39MDK7</accession>
<organism evidence="2 3">
    <name type="scientific">Armillaria borealis</name>
    <dbReference type="NCBI Taxonomy" id="47425"/>
    <lineage>
        <taxon>Eukaryota</taxon>
        <taxon>Fungi</taxon>
        <taxon>Dikarya</taxon>
        <taxon>Basidiomycota</taxon>
        <taxon>Agaricomycotina</taxon>
        <taxon>Agaricomycetes</taxon>
        <taxon>Agaricomycetidae</taxon>
        <taxon>Agaricales</taxon>
        <taxon>Marasmiineae</taxon>
        <taxon>Physalacriaceae</taxon>
        <taxon>Armillaria</taxon>
    </lineage>
</organism>
<name>A0AA39MDK7_9AGAR</name>
<protein>
    <submittedName>
        <fullName evidence="2">Uncharacterized protein</fullName>
    </submittedName>
</protein>
<gene>
    <name evidence="1" type="ORF">EV421DRAFT_1913011</name>
    <name evidence="2" type="ORF">EV421DRAFT_1913017</name>
</gene>
<reference evidence="2" key="1">
    <citation type="submission" date="2023-06" db="EMBL/GenBank/DDBJ databases">
        <authorList>
            <consortium name="Lawrence Berkeley National Laboratory"/>
            <person name="Ahrendt S."/>
            <person name="Sahu N."/>
            <person name="Indic B."/>
            <person name="Wong-Bajracharya J."/>
            <person name="Merenyi Z."/>
            <person name="Ke H.-M."/>
            <person name="Monk M."/>
            <person name="Kocsube S."/>
            <person name="Drula E."/>
            <person name="Lipzen A."/>
            <person name="Balint B."/>
            <person name="Henrissat B."/>
            <person name="Andreopoulos B."/>
            <person name="Martin F.M."/>
            <person name="Harder C.B."/>
            <person name="Rigling D."/>
            <person name="Ford K.L."/>
            <person name="Foster G.D."/>
            <person name="Pangilinan J."/>
            <person name="Papanicolaou A."/>
            <person name="Barry K."/>
            <person name="LaButti K."/>
            <person name="Viragh M."/>
            <person name="Koriabine M."/>
            <person name="Yan M."/>
            <person name="Riley R."/>
            <person name="Champramary S."/>
            <person name="Plett K.L."/>
            <person name="Tsai I.J."/>
            <person name="Slot J."/>
            <person name="Sipos G."/>
            <person name="Plett J."/>
            <person name="Nagy L.G."/>
            <person name="Grigoriev I.V."/>
        </authorList>
    </citation>
    <scope>NUCLEOTIDE SEQUENCE</scope>
    <source>
        <strain evidence="2">FPL87.14</strain>
    </source>
</reference>
<evidence type="ECO:0000313" key="3">
    <source>
        <dbReference type="Proteomes" id="UP001175226"/>
    </source>
</evidence>
<evidence type="ECO:0000313" key="1">
    <source>
        <dbReference type="EMBL" id="KAK0430346.1"/>
    </source>
</evidence>
<sequence>MDPRHGPQPGQGIVLDTSDQNIATPWNMRSKELLLDGFLESGGSSLPNVSIETLIKIVNTHFKYLHSKYSRQEALAPEELAFELREQSGKQAADNRRRRLLRRRLHGLRLYQFDDTVNRQLPYWTQSHSLHAMSDDELDTSSGHYIIKNPTWRSTDHRVINHFRVPDSLYLSKRFHWDAMQSRKRRQLPRVREDWDQVDADSCPPTGLPINMYDKAWLEEQRITRPAEYHRLDLQPSINLDTLKFSKRIWA</sequence>
<keyword evidence="3" id="KW-1185">Reference proteome</keyword>
<proteinExistence type="predicted"/>
<dbReference type="Proteomes" id="UP001175226">
    <property type="component" value="Unassembled WGS sequence"/>
</dbReference>
<dbReference type="AlphaFoldDB" id="A0AA39MDK7"/>